<evidence type="ECO:0000256" key="19">
    <source>
        <dbReference type="ARBA" id="ARBA00049244"/>
    </source>
</evidence>
<evidence type="ECO:0000256" key="17">
    <source>
        <dbReference type="ARBA" id="ARBA00044678"/>
    </source>
</evidence>
<dbReference type="GO" id="GO:0003887">
    <property type="term" value="F:DNA-directed DNA polymerase activity"/>
    <property type="evidence" value="ECO:0007669"/>
    <property type="project" value="UniProtKB-KW"/>
</dbReference>
<evidence type="ECO:0000256" key="15">
    <source>
        <dbReference type="ARBA" id="ARBA00035726"/>
    </source>
</evidence>
<evidence type="ECO:0000256" key="10">
    <source>
        <dbReference type="ARBA" id="ARBA00022843"/>
    </source>
</evidence>
<dbReference type="RefSeq" id="WP_284057567.1">
    <property type="nucleotide sequence ID" value="NZ_JAMSLR010000008.1"/>
</dbReference>
<evidence type="ECO:0000259" key="22">
    <source>
        <dbReference type="SMART" id="SM00483"/>
    </source>
</evidence>
<dbReference type="InterPro" id="IPR016195">
    <property type="entry name" value="Pol/histidinol_Pase-like"/>
</dbReference>
<comment type="function">
    <text evidence="18">Repair polymerase that plays a key role in base-excision repair. During this process, the damaged base is excised by specific DNA glycosylases, the DNA backbone is nicked at the abasic site by an apurinic/apyrimidic (AP) endonuclease, and POLB removes 5'-deoxyribose-phosphate from the preincised AP site acting as a 5'-deoxyribose-phosphate lyase (5'-dRP lyase); through its DNA polymerase activity, it adds one nucleotide to the 3' end of the arising single-nucleotide gap. Conducts 'gap-filling' DNA synthesis in a stepwise distributive fashion rather than in a processive fashion as for other DNA polymerases. It is also able to cleave sugar-phosphate bonds 3' to an intact AP site, acting as an AP lyase.</text>
</comment>
<feature type="domain" description="Helix-hairpin-helix DNA-binding motif class 1" evidence="20">
    <location>
        <begin position="126"/>
        <end position="145"/>
    </location>
</feature>
<dbReference type="NCBIfam" id="NF005928">
    <property type="entry name" value="PRK07945.1"/>
    <property type="match status" value="1"/>
</dbReference>
<evidence type="ECO:0000256" key="12">
    <source>
        <dbReference type="ARBA" id="ARBA00023053"/>
    </source>
</evidence>
<dbReference type="EMBL" id="JAMSLR010000008">
    <property type="protein sequence ID" value="MCM8749783.1"/>
    <property type="molecule type" value="Genomic_DNA"/>
</dbReference>
<dbReference type="Proteomes" id="UP001165306">
    <property type="component" value="Unassembled WGS sequence"/>
</dbReference>
<keyword evidence="8" id="KW-0235">DNA replication</keyword>
<dbReference type="CDD" id="cd07436">
    <property type="entry name" value="PHP_PolX"/>
    <property type="match status" value="1"/>
</dbReference>
<dbReference type="InterPro" id="IPR022311">
    <property type="entry name" value="PolX-like"/>
</dbReference>
<sequence>MTNREVATLLRHYADLLEIQGENPFRVQAYLRAAEVIDRLSTPVALLAAENSLTAIPGIGSGIAAAIDEILGTGRLSALDALQGELPGSLVTLLNLPGIGPKTVGRLYRELGIATLADLEEAALAGRIRQLKGLGANAEQRILEGIRFLRSVSRRFLLGELLPMAERLACQLAQQLGAEVAVVGSIRRMRETVGNINLVAGVADQAVIVHALGSLPEIIEVHEPTPAFVPALSTNGAEVQVVAATPERFGTELVRWTGNWQHVEELSAIAGGALPLAPTEEACYQALGLPWIPPELRENRGELDAALRGRLPQLITLEDVQGDLHTHTTWSDGRGSILEMAMAARDRGYRYLAVADHSAGLGVARGLDAERLREQWREIEAVQARVPAIRILRSCEVEVRRDGSLDLPDEVLAELDLVVASLHAGLRLPRDEQTERIIRAIRHPHVDIIAHPTGRLIDRRPGADYDWDRVFAAAREAGKALEINCGPERLDLNDELARQALDAGVMLAINSDAHAPDDFAWMRYGIGNARRAWARPDQVLNTMPLEALLSWLAR</sequence>
<dbReference type="NCBIfam" id="NF006375">
    <property type="entry name" value="PRK08609.1"/>
    <property type="match status" value="1"/>
</dbReference>
<evidence type="ECO:0000256" key="8">
    <source>
        <dbReference type="ARBA" id="ARBA00022705"/>
    </source>
</evidence>
<dbReference type="InterPro" id="IPR010996">
    <property type="entry name" value="HHH_MUS81"/>
</dbReference>
<evidence type="ECO:0000256" key="7">
    <source>
        <dbReference type="ARBA" id="ARBA00022634"/>
    </source>
</evidence>
<dbReference type="GO" id="GO:0004527">
    <property type="term" value="F:exonuclease activity"/>
    <property type="evidence" value="ECO:0007669"/>
    <property type="project" value="UniProtKB-KW"/>
</dbReference>
<dbReference type="AlphaFoldDB" id="A0AA41WEU8"/>
<dbReference type="SMART" id="SM00278">
    <property type="entry name" value="HhH1"/>
    <property type="match status" value="3"/>
</dbReference>
<evidence type="ECO:0000256" key="16">
    <source>
        <dbReference type="ARBA" id="ARBA00044632"/>
    </source>
</evidence>
<dbReference type="GO" id="GO:0005829">
    <property type="term" value="C:cytosol"/>
    <property type="evidence" value="ECO:0007669"/>
    <property type="project" value="TreeGrafter"/>
</dbReference>
<gene>
    <name evidence="23" type="primary">polX</name>
    <name evidence="23" type="ORF">NET02_11525</name>
</gene>
<dbReference type="Gene3D" id="1.10.150.20">
    <property type="entry name" value="5' to 3' exonuclease, C-terminal subdomain"/>
    <property type="match status" value="1"/>
</dbReference>
<dbReference type="CDD" id="cd00141">
    <property type="entry name" value="NT_POLXc"/>
    <property type="match status" value="1"/>
</dbReference>
<dbReference type="GO" id="GO:0042578">
    <property type="term" value="F:phosphoric ester hydrolase activity"/>
    <property type="evidence" value="ECO:0007669"/>
    <property type="project" value="TreeGrafter"/>
</dbReference>
<dbReference type="InterPro" id="IPR002008">
    <property type="entry name" value="DNA_pol_X_beta-like"/>
</dbReference>
<feature type="domain" description="DNA-directed DNA polymerase X" evidence="22">
    <location>
        <begin position="1"/>
        <end position="298"/>
    </location>
</feature>
<organism evidence="23 24">
    <name type="scientific">Thermalbibacter longus</name>
    <dbReference type="NCBI Taxonomy" id="2951981"/>
    <lineage>
        <taxon>Bacteria</taxon>
        <taxon>Pseudomonadati</taxon>
        <taxon>Thermomicrobiota</taxon>
        <taxon>Thermomicrobia</taxon>
        <taxon>Thermomicrobiales</taxon>
        <taxon>Thermomicrobiaceae</taxon>
        <taxon>Thermalbibacter</taxon>
    </lineage>
</organism>
<dbReference type="Gene3D" id="3.30.210.10">
    <property type="entry name" value="DNA polymerase, thumb domain"/>
    <property type="match status" value="1"/>
</dbReference>
<keyword evidence="24" id="KW-1185">Reference proteome</keyword>
<feature type="domain" description="Helix-hairpin-helix DNA-binding motif class 1" evidence="20">
    <location>
        <begin position="51"/>
        <end position="70"/>
    </location>
</feature>
<evidence type="ECO:0000256" key="14">
    <source>
        <dbReference type="ARBA" id="ARBA00035717"/>
    </source>
</evidence>
<evidence type="ECO:0000256" key="3">
    <source>
        <dbReference type="ARBA" id="ARBA00012417"/>
    </source>
</evidence>
<proteinExistence type="predicted"/>
<dbReference type="SUPFAM" id="SSF47802">
    <property type="entry name" value="DNA polymerase beta, N-terminal domain-like"/>
    <property type="match status" value="1"/>
</dbReference>
<comment type="catalytic activity">
    <reaction evidence="16">
        <text>2'-deoxyribonucleotide-(2'-deoxyribose 5'-phosphate)-2'-deoxyribonucleotide-DNA = a 3'-end 2'-deoxyribonucleotide-(2,3-dehydro-2,3-deoxyribose 5'-phosphate)-DNA + a 5'-end 5'-phospho-2'-deoxyribonucleoside-DNA + H(+)</text>
        <dbReference type="Rhea" id="RHEA:66592"/>
        <dbReference type="Rhea" id="RHEA-COMP:13180"/>
        <dbReference type="Rhea" id="RHEA-COMP:16897"/>
        <dbReference type="Rhea" id="RHEA-COMP:17067"/>
        <dbReference type="ChEBI" id="CHEBI:15378"/>
        <dbReference type="ChEBI" id="CHEBI:136412"/>
        <dbReference type="ChEBI" id="CHEBI:157695"/>
        <dbReference type="ChEBI" id="CHEBI:167181"/>
        <dbReference type="EC" id="4.2.99.18"/>
    </reaction>
</comment>
<comment type="subcellular location">
    <subcellularLocation>
        <location evidence="2">Cytoplasm</location>
    </subcellularLocation>
</comment>
<dbReference type="GO" id="GO:0003677">
    <property type="term" value="F:DNA binding"/>
    <property type="evidence" value="ECO:0007669"/>
    <property type="project" value="InterPro"/>
</dbReference>
<dbReference type="GO" id="GO:0140078">
    <property type="term" value="F:class I DNA-(apurinic or apyrimidinic site) endonuclease activity"/>
    <property type="evidence" value="ECO:0007669"/>
    <property type="project" value="UniProtKB-EC"/>
</dbReference>
<dbReference type="FunFam" id="3.20.20.140:FF:000047">
    <property type="entry name" value="PHP domain-containing protein"/>
    <property type="match status" value="1"/>
</dbReference>
<dbReference type="InterPro" id="IPR002054">
    <property type="entry name" value="DNA-dir_DNA_pol_X"/>
</dbReference>
<evidence type="ECO:0000259" key="21">
    <source>
        <dbReference type="SMART" id="SM00481"/>
    </source>
</evidence>
<name>A0AA41WEU8_9BACT</name>
<keyword evidence="23" id="KW-0269">Exonuclease</keyword>
<evidence type="ECO:0000259" key="20">
    <source>
        <dbReference type="SMART" id="SM00278"/>
    </source>
</evidence>
<dbReference type="Gene3D" id="3.20.20.140">
    <property type="entry name" value="Metal-dependent hydrolases"/>
    <property type="match status" value="1"/>
</dbReference>
<dbReference type="PRINTS" id="PR00870">
    <property type="entry name" value="DNAPOLXBETA"/>
</dbReference>
<evidence type="ECO:0000256" key="4">
    <source>
        <dbReference type="ARBA" id="ARBA00012720"/>
    </source>
</evidence>
<comment type="cofactor">
    <cofactor evidence="1">
        <name>Mg(2+)</name>
        <dbReference type="ChEBI" id="CHEBI:18420"/>
    </cofactor>
</comment>
<keyword evidence="23" id="KW-0378">Hydrolase</keyword>
<dbReference type="Pfam" id="PF14716">
    <property type="entry name" value="HHH_8"/>
    <property type="match status" value="1"/>
</dbReference>
<evidence type="ECO:0000256" key="6">
    <source>
        <dbReference type="ARBA" id="ARBA00022481"/>
    </source>
</evidence>
<keyword evidence="13" id="KW-0234">DNA repair</keyword>
<dbReference type="SUPFAM" id="SSF81301">
    <property type="entry name" value="Nucleotidyltransferase"/>
    <property type="match status" value="1"/>
</dbReference>
<keyword evidence="11" id="KW-0808">Transferase</keyword>
<accession>A0AA41WEU8</accession>
<keyword evidence="10" id="KW-0832">Ubl conjugation</keyword>
<keyword evidence="12" id="KW-0915">Sodium</keyword>
<evidence type="ECO:0000256" key="1">
    <source>
        <dbReference type="ARBA" id="ARBA00001946"/>
    </source>
</evidence>
<dbReference type="InterPro" id="IPR027421">
    <property type="entry name" value="DNA_pol_lamdba_lyase_dom_sf"/>
</dbReference>
<keyword evidence="23" id="KW-0540">Nuclease</keyword>
<dbReference type="Gene3D" id="1.10.150.110">
    <property type="entry name" value="DNA polymerase beta, N-terminal domain-like"/>
    <property type="match status" value="1"/>
</dbReference>
<dbReference type="EC" id="4.2.99.18" evidence="4"/>
<dbReference type="Pfam" id="PF02811">
    <property type="entry name" value="PHP"/>
    <property type="match status" value="1"/>
</dbReference>
<keyword evidence="11" id="KW-0239">DNA-directed DNA polymerase</keyword>
<keyword evidence="9" id="KW-0227">DNA damage</keyword>
<feature type="domain" description="Polymerase/histidinol phosphatase N-terminal" evidence="21">
    <location>
        <begin position="322"/>
        <end position="401"/>
    </location>
</feature>
<protein>
    <recommendedName>
        <fullName evidence="5">DNA polymerase beta</fullName>
        <ecNumber evidence="3">2.7.7.7</ecNumber>
        <ecNumber evidence="4">4.2.99.18</ecNumber>
    </recommendedName>
    <alternativeName>
        <fullName evidence="14">5'-deoxyribose-phosphate lyase</fullName>
    </alternativeName>
    <alternativeName>
        <fullName evidence="15">AP lyase</fullName>
    </alternativeName>
</protein>
<comment type="catalytic activity">
    <reaction evidence="17">
        <text>a 5'-end 2'-deoxyribose-2'-deoxyribonucleotide-DNA = (2E,4S)-4-hydroxypenten-2-al-5-phosphate + a 5'-end 5'-phospho-2'-deoxyribonucleoside-DNA + H(+)</text>
        <dbReference type="Rhea" id="RHEA:76255"/>
        <dbReference type="Rhea" id="RHEA-COMP:13180"/>
        <dbReference type="Rhea" id="RHEA-COMP:18657"/>
        <dbReference type="ChEBI" id="CHEBI:15378"/>
        <dbReference type="ChEBI" id="CHEBI:136412"/>
        <dbReference type="ChEBI" id="CHEBI:195194"/>
        <dbReference type="ChEBI" id="CHEBI:195195"/>
    </reaction>
</comment>
<comment type="catalytic activity">
    <reaction evidence="19">
        <text>DNA(n) + a 2'-deoxyribonucleoside 5'-triphosphate = DNA(n+1) + diphosphate</text>
        <dbReference type="Rhea" id="RHEA:22508"/>
        <dbReference type="Rhea" id="RHEA-COMP:17339"/>
        <dbReference type="Rhea" id="RHEA-COMP:17340"/>
        <dbReference type="ChEBI" id="CHEBI:33019"/>
        <dbReference type="ChEBI" id="CHEBI:61560"/>
        <dbReference type="ChEBI" id="CHEBI:173112"/>
        <dbReference type="EC" id="2.7.7.7"/>
    </reaction>
</comment>
<dbReference type="SUPFAM" id="SSF89550">
    <property type="entry name" value="PHP domain-like"/>
    <property type="match status" value="1"/>
</dbReference>
<dbReference type="GO" id="GO:0006281">
    <property type="term" value="P:DNA repair"/>
    <property type="evidence" value="ECO:0007669"/>
    <property type="project" value="UniProtKB-KW"/>
</dbReference>
<evidence type="ECO:0000256" key="5">
    <source>
        <dbReference type="ARBA" id="ARBA00020020"/>
    </source>
</evidence>
<dbReference type="Pfam" id="PF14520">
    <property type="entry name" value="HHH_5"/>
    <property type="match status" value="1"/>
</dbReference>
<evidence type="ECO:0000256" key="18">
    <source>
        <dbReference type="ARBA" id="ARBA00045548"/>
    </source>
</evidence>
<feature type="domain" description="Helix-hairpin-helix DNA-binding motif class 1" evidence="20">
    <location>
        <begin position="91"/>
        <end position="110"/>
    </location>
</feature>
<dbReference type="InterPro" id="IPR037160">
    <property type="entry name" value="DNA_Pol_thumb_sf"/>
</dbReference>
<evidence type="ECO:0000313" key="24">
    <source>
        <dbReference type="Proteomes" id="UP001165306"/>
    </source>
</evidence>
<dbReference type="EC" id="2.7.7.7" evidence="3"/>
<dbReference type="InterPro" id="IPR003583">
    <property type="entry name" value="Hlx-hairpin-Hlx_DNA-bd_motif"/>
</dbReference>
<dbReference type="SMART" id="SM00483">
    <property type="entry name" value="POLXc"/>
    <property type="match status" value="1"/>
</dbReference>
<dbReference type="PANTHER" id="PTHR36928">
    <property type="entry name" value="PHOSPHATASE YCDX-RELATED"/>
    <property type="match status" value="1"/>
</dbReference>
<dbReference type="InterPro" id="IPR047967">
    <property type="entry name" value="PolX_PHP"/>
</dbReference>
<comment type="caution">
    <text evidence="23">The sequence shown here is derived from an EMBL/GenBank/DDBJ whole genome shotgun (WGS) entry which is preliminary data.</text>
</comment>
<keyword evidence="11" id="KW-0548">Nucleotidyltransferase</keyword>
<dbReference type="PIRSF" id="PIRSF005047">
    <property type="entry name" value="UCP005047_YshC"/>
    <property type="match status" value="1"/>
</dbReference>
<evidence type="ECO:0000256" key="2">
    <source>
        <dbReference type="ARBA" id="ARBA00004496"/>
    </source>
</evidence>
<dbReference type="PANTHER" id="PTHR36928:SF1">
    <property type="entry name" value="PHOSPHATASE YCDX-RELATED"/>
    <property type="match status" value="1"/>
</dbReference>
<reference evidence="23" key="1">
    <citation type="submission" date="2022-06" db="EMBL/GenBank/DDBJ databases">
        <title>CFH 74404 Thermomicrobiaceae sp.</title>
        <authorList>
            <person name="Ming H."/>
            <person name="Li W.-J."/>
            <person name="Zhao Z."/>
        </authorList>
    </citation>
    <scope>NUCLEOTIDE SEQUENCE</scope>
    <source>
        <strain evidence="23">CFH 74404</strain>
    </source>
</reference>
<dbReference type="SMART" id="SM00481">
    <property type="entry name" value="POLIIIAc"/>
    <property type="match status" value="1"/>
</dbReference>
<dbReference type="GO" id="GO:0008270">
    <property type="term" value="F:zinc ion binding"/>
    <property type="evidence" value="ECO:0007669"/>
    <property type="project" value="TreeGrafter"/>
</dbReference>
<dbReference type="InterPro" id="IPR003141">
    <property type="entry name" value="Pol/His_phosphatase_N"/>
</dbReference>
<keyword evidence="7" id="KW-0237">DNA synthesis</keyword>
<evidence type="ECO:0000256" key="11">
    <source>
        <dbReference type="ARBA" id="ARBA00022932"/>
    </source>
</evidence>
<dbReference type="InterPro" id="IPR004013">
    <property type="entry name" value="PHP_dom"/>
</dbReference>
<dbReference type="InterPro" id="IPR050243">
    <property type="entry name" value="PHP_phosphatase"/>
</dbReference>
<evidence type="ECO:0000313" key="23">
    <source>
        <dbReference type="EMBL" id="MCM8749783.1"/>
    </source>
</evidence>
<evidence type="ECO:0000256" key="9">
    <source>
        <dbReference type="ARBA" id="ARBA00022763"/>
    </source>
</evidence>
<evidence type="ECO:0000256" key="13">
    <source>
        <dbReference type="ARBA" id="ARBA00023204"/>
    </source>
</evidence>
<dbReference type="InterPro" id="IPR043519">
    <property type="entry name" value="NT_sf"/>
</dbReference>
<keyword evidence="6" id="KW-0488">Methylation</keyword>